<dbReference type="SMART" id="SM00091">
    <property type="entry name" value="PAS"/>
    <property type="match status" value="1"/>
</dbReference>
<dbReference type="InterPro" id="IPR000014">
    <property type="entry name" value="PAS"/>
</dbReference>
<dbReference type="Pfam" id="PF00990">
    <property type="entry name" value="GGDEF"/>
    <property type="match status" value="1"/>
</dbReference>
<evidence type="ECO:0000256" key="2">
    <source>
        <dbReference type="ARBA" id="ARBA00034247"/>
    </source>
</evidence>
<dbReference type="SUPFAM" id="SSF55785">
    <property type="entry name" value="PYP-like sensor domain (PAS domain)"/>
    <property type="match status" value="1"/>
</dbReference>
<dbReference type="EC" id="2.7.7.65" evidence="1"/>
<gene>
    <name evidence="5" type="ORF">MIZ03_0978</name>
</gene>
<dbReference type="InterPro" id="IPR029016">
    <property type="entry name" value="GAF-like_dom_sf"/>
</dbReference>
<organism evidence="5 6">
    <name type="scientific">Rhodoferax lithotrophicus</name>
    <dbReference type="NCBI Taxonomy" id="2798804"/>
    <lineage>
        <taxon>Bacteria</taxon>
        <taxon>Pseudomonadati</taxon>
        <taxon>Pseudomonadota</taxon>
        <taxon>Betaproteobacteria</taxon>
        <taxon>Burkholderiales</taxon>
        <taxon>Comamonadaceae</taxon>
        <taxon>Rhodoferax</taxon>
    </lineage>
</organism>
<dbReference type="InterPro" id="IPR018771">
    <property type="entry name" value="PocR_dom"/>
</dbReference>
<dbReference type="NCBIfam" id="TIGR00229">
    <property type="entry name" value="sensory_box"/>
    <property type="match status" value="1"/>
</dbReference>
<dbReference type="Gene3D" id="3.30.70.270">
    <property type="match status" value="1"/>
</dbReference>
<dbReference type="Pfam" id="PF13185">
    <property type="entry name" value="GAF_2"/>
    <property type="match status" value="1"/>
</dbReference>
<dbReference type="Gene3D" id="3.30.450.20">
    <property type="entry name" value="PAS domain"/>
    <property type="match status" value="1"/>
</dbReference>
<dbReference type="SUPFAM" id="SSF55073">
    <property type="entry name" value="Nucleotide cyclase"/>
    <property type="match status" value="1"/>
</dbReference>
<dbReference type="SUPFAM" id="SSF55781">
    <property type="entry name" value="GAF domain-like"/>
    <property type="match status" value="1"/>
</dbReference>
<dbReference type="SMART" id="SM00065">
    <property type="entry name" value="GAF"/>
    <property type="match status" value="1"/>
</dbReference>
<dbReference type="SMART" id="SM00267">
    <property type="entry name" value="GGDEF"/>
    <property type="match status" value="1"/>
</dbReference>
<feature type="domain" description="GGDEF" evidence="4">
    <location>
        <begin position="515"/>
        <end position="649"/>
    </location>
</feature>
<evidence type="ECO:0000256" key="1">
    <source>
        <dbReference type="ARBA" id="ARBA00012528"/>
    </source>
</evidence>
<comment type="catalytic activity">
    <reaction evidence="2">
        <text>2 GTP = 3',3'-c-di-GMP + 2 diphosphate</text>
        <dbReference type="Rhea" id="RHEA:24898"/>
        <dbReference type="ChEBI" id="CHEBI:33019"/>
        <dbReference type="ChEBI" id="CHEBI:37565"/>
        <dbReference type="ChEBI" id="CHEBI:58805"/>
        <dbReference type="EC" id="2.7.7.65"/>
    </reaction>
</comment>
<evidence type="ECO:0000313" key="5">
    <source>
        <dbReference type="EMBL" id="BCO26098.1"/>
    </source>
</evidence>
<name>A0ABN6D3L2_9BURK</name>
<reference evidence="5 6" key="1">
    <citation type="journal article" date="2021" name="Microbiol. Spectr.">
        <title>A Single Bacterium Capable of Oxidation and Reduction of Iron at Circumneutral pH.</title>
        <authorList>
            <person name="Kato S."/>
            <person name="Ohkuma M."/>
        </authorList>
    </citation>
    <scope>NUCLEOTIDE SEQUENCE [LARGE SCALE GENOMIC DNA]</scope>
    <source>
        <strain evidence="5 6">MIZ03</strain>
    </source>
</reference>
<dbReference type="Proteomes" id="UP000824366">
    <property type="component" value="Chromosome"/>
</dbReference>
<sequence length="659" mass="72789">MPPDISYYRFSDLVDLPSFTRVLESFFQATGIPNGIVDVDGSLLSMAAGTNACTQFHRTHPQAAVRCRASNLAIMHDLRDGSVAGGLCHNGLMDYATPVVIEGRQMATLFLGQVLHTPPDTAFFRAQATQFGWDEAAYLAAIAAIPVVDKARLEALMAVMVEMAHMLATSGLARLRQTVLERDLGEQAERRIQLEDILESSPVAISWSDGESRIEYINHQFTQLFGYTLDDLPNLETWHQQAHPDEHYRATALHAWIQAVALARQTGTQPPELEADITCKNGDVRRIVVRPVWVGPRRLVSFTDITERWMSEQRERAHDAMLEMVARASPLNDILNGIVRQIEAEDKTARCSVLLLSADGQHLLTGAAPSLPAFYNEAIHGIQIGLGVGSCGTAAFLGQRVIVEDITTHDYWQPYLPLAQQAGLRACWSEPILSSHGKVLGTFAIYHGEPTSPQQVDLERIAFASNLAAVAIENRQAHDELERRAYSDYLTGLANRRYFLEQAEKELERTRRYGGDLSILMLDVDHFKRVNDTYGHKVGDIVLQKLAQVCLASLRDIDLIGRMGGEEFAVLLPQTTCEPAQQAAERLRASLAAIRIPLQGGLPLHLTVSFGVTTLADKDANIDTLLSQADQALYRAKAEGRNRVCLYVPCDGEPPTTPT</sequence>
<dbReference type="InterPro" id="IPR050469">
    <property type="entry name" value="Diguanylate_Cyclase"/>
</dbReference>
<dbReference type="InterPro" id="IPR029787">
    <property type="entry name" value="Nucleotide_cyclase"/>
</dbReference>
<dbReference type="CDD" id="cd01949">
    <property type="entry name" value="GGDEF"/>
    <property type="match status" value="1"/>
</dbReference>
<dbReference type="InterPro" id="IPR035965">
    <property type="entry name" value="PAS-like_dom_sf"/>
</dbReference>
<dbReference type="NCBIfam" id="TIGR00254">
    <property type="entry name" value="GGDEF"/>
    <property type="match status" value="1"/>
</dbReference>
<protein>
    <recommendedName>
        <fullName evidence="1">diguanylate cyclase</fullName>
        <ecNumber evidence="1">2.7.7.65</ecNumber>
    </recommendedName>
</protein>
<keyword evidence="6" id="KW-1185">Reference proteome</keyword>
<dbReference type="InterPro" id="IPR003018">
    <property type="entry name" value="GAF"/>
</dbReference>
<feature type="domain" description="PAS" evidence="3">
    <location>
        <begin position="190"/>
        <end position="247"/>
    </location>
</feature>
<proteinExistence type="predicted"/>
<dbReference type="PROSITE" id="PS50887">
    <property type="entry name" value="GGDEF"/>
    <property type="match status" value="1"/>
</dbReference>
<dbReference type="PANTHER" id="PTHR45138">
    <property type="entry name" value="REGULATORY COMPONENTS OF SENSORY TRANSDUCTION SYSTEM"/>
    <property type="match status" value="1"/>
</dbReference>
<dbReference type="InterPro" id="IPR043128">
    <property type="entry name" value="Rev_trsase/Diguanyl_cyclase"/>
</dbReference>
<accession>A0ABN6D3L2</accession>
<dbReference type="CDD" id="cd00130">
    <property type="entry name" value="PAS"/>
    <property type="match status" value="1"/>
</dbReference>
<dbReference type="RefSeq" id="WP_223909157.1">
    <property type="nucleotide sequence ID" value="NZ_AP024238.1"/>
</dbReference>
<evidence type="ECO:0000313" key="6">
    <source>
        <dbReference type="Proteomes" id="UP000824366"/>
    </source>
</evidence>
<evidence type="ECO:0000259" key="4">
    <source>
        <dbReference type="PROSITE" id="PS50887"/>
    </source>
</evidence>
<dbReference type="PANTHER" id="PTHR45138:SF9">
    <property type="entry name" value="DIGUANYLATE CYCLASE DGCM-RELATED"/>
    <property type="match status" value="1"/>
</dbReference>
<evidence type="ECO:0000259" key="3">
    <source>
        <dbReference type="PROSITE" id="PS50112"/>
    </source>
</evidence>
<dbReference type="Gene3D" id="3.30.450.40">
    <property type="match status" value="1"/>
</dbReference>
<dbReference type="EMBL" id="AP024238">
    <property type="protein sequence ID" value="BCO26098.1"/>
    <property type="molecule type" value="Genomic_DNA"/>
</dbReference>
<dbReference type="InterPro" id="IPR000160">
    <property type="entry name" value="GGDEF_dom"/>
</dbReference>
<dbReference type="Pfam" id="PF13188">
    <property type="entry name" value="PAS_8"/>
    <property type="match status" value="1"/>
</dbReference>
<dbReference type="PROSITE" id="PS50112">
    <property type="entry name" value="PAS"/>
    <property type="match status" value="1"/>
</dbReference>
<dbReference type="Pfam" id="PF10114">
    <property type="entry name" value="PocR"/>
    <property type="match status" value="1"/>
</dbReference>